<dbReference type="KEGG" id="abac:LuPra_06308"/>
<keyword evidence="7 9" id="KW-1133">Transmembrane helix</keyword>
<accession>A0A143PWS0</accession>
<evidence type="ECO:0000256" key="8">
    <source>
        <dbReference type="ARBA" id="ARBA00023136"/>
    </source>
</evidence>
<keyword evidence="5" id="KW-0997">Cell inner membrane</keyword>
<dbReference type="InterPro" id="IPR047817">
    <property type="entry name" value="ABC2_TM_bact-type"/>
</dbReference>
<keyword evidence="6 9" id="KW-0812">Transmembrane</keyword>
<dbReference type="PANTHER" id="PTHR30413:SF8">
    <property type="entry name" value="TRANSPORT PERMEASE PROTEIN"/>
    <property type="match status" value="1"/>
</dbReference>
<organism evidence="11 12">
    <name type="scientific">Luteitalea pratensis</name>
    <dbReference type="NCBI Taxonomy" id="1855912"/>
    <lineage>
        <taxon>Bacteria</taxon>
        <taxon>Pseudomonadati</taxon>
        <taxon>Acidobacteriota</taxon>
        <taxon>Vicinamibacteria</taxon>
        <taxon>Vicinamibacterales</taxon>
        <taxon>Vicinamibacteraceae</taxon>
        <taxon>Luteitalea</taxon>
    </lineage>
</organism>
<dbReference type="InterPro" id="IPR000412">
    <property type="entry name" value="ABC_2_transport"/>
</dbReference>
<evidence type="ECO:0000256" key="4">
    <source>
        <dbReference type="ARBA" id="ARBA00022475"/>
    </source>
</evidence>
<dbReference type="PATRIC" id="fig|1813736.3.peg.6625"/>
<keyword evidence="4 9" id="KW-1003">Cell membrane</keyword>
<dbReference type="GO" id="GO:0015920">
    <property type="term" value="P:lipopolysaccharide transport"/>
    <property type="evidence" value="ECO:0007669"/>
    <property type="project" value="TreeGrafter"/>
</dbReference>
<dbReference type="PRINTS" id="PR00164">
    <property type="entry name" value="ABC2TRNSPORT"/>
</dbReference>
<evidence type="ECO:0000256" key="2">
    <source>
        <dbReference type="ARBA" id="ARBA00007783"/>
    </source>
</evidence>
<dbReference type="PANTHER" id="PTHR30413">
    <property type="entry name" value="INNER MEMBRANE TRANSPORT PERMEASE"/>
    <property type="match status" value="1"/>
</dbReference>
<feature type="transmembrane region" description="Helical" evidence="9">
    <location>
        <begin position="235"/>
        <end position="254"/>
    </location>
</feature>
<dbReference type="STRING" id="1855912.LuPra_06308"/>
<gene>
    <name evidence="11" type="primary">tagG_3</name>
    <name evidence="11" type="ORF">LuPra_06308</name>
</gene>
<dbReference type="RefSeq" id="WP_110174425.1">
    <property type="nucleotide sequence ID" value="NZ_CP015136.1"/>
</dbReference>
<dbReference type="Proteomes" id="UP000076079">
    <property type="component" value="Chromosome"/>
</dbReference>
<proteinExistence type="inferred from homology"/>
<protein>
    <recommendedName>
        <fullName evidence="9">Transport permease protein</fullName>
    </recommendedName>
</protein>
<name>A0A143PWS0_LUTPR</name>
<feature type="domain" description="ABC transmembrane type-2" evidence="10">
    <location>
        <begin position="32"/>
        <end position="257"/>
    </location>
</feature>
<dbReference type="AlphaFoldDB" id="A0A143PWS0"/>
<dbReference type="GO" id="GO:0140359">
    <property type="term" value="F:ABC-type transporter activity"/>
    <property type="evidence" value="ECO:0007669"/>
    <property type="project" value="InterPro"/>
</dbReference>
<keyword evidence="8 9" id="KW-0472">Membrane</keyword>
<dbReference type="GO" id="GO:0043190">
    <property type="term" value="C:ATP-binding cassette (ABC) transporter complex"/>
    <property type="evidence" value="ECO:0007669"/>
    <property type="project" value="InterPro"/>
</dbReference>
<evidence type="ECO:0000256" key="7">
    <source>
        <dbReference type="ARBA" id="ARBA00022989"/>
    </source>
</evidence>
<dbReference type="EMBL" id="CP015136">
    <property type="protein sequence ID" value="AMY13022.1"/>
    <property type="molecule type" value="Genomic_DNA"/>
</dbReference>
<evidence type="ECO:0000256" key="5">
    <source>
        <dbReference type="ARBA" id="ARBA00022519"/>
    </source>
</evidence>
<dbReference type="Pfam" id="PF01061">
    <property type="entry name" value="ABC2_membrane"/>
    <property type="match status" value="1"/>
</dbReference>
<evidence type="ECO:0000313" key="12">
    <source>
        <dbReference type="Proteomes" id="UP000076079"/>
    </source>
</evidence>
<feature type="transmembrane region" description="Helical" evidence="9">
    <location>
        <begin position="67"/>
        <end position="88"/>
    </location>
</feature>
<reference evidence="12" key="2">
    <citation type="submission" date="2016-04" db="EMBL/GenBank/DDBJ databases">
        <title>First Complete Genome Sequence of a Subdivision 6 Acidobacterium.</title>
        <authorList>
            <person name="Huang S."/>
            <person name="Vieira S."/>
            <person name="Bunk B."/>
            <person name="Riedel T."/>
            <person name="Sproeer C."/>
            <person name="Overmann J."/>
        </authorList>
    </citation>
    <scope>NUCLEOTIDE SEQUENCE [LARGE SCALE GENOMIC DNA]</scope>
    <source>
        <strain evidence="12">DSM 100886 HEG_-6_39</strain>
    </source>
</reference>
<reference evidence="11 12" key="1">
    <citation type="journal article" date="2016" name="Genome Announc.">
        <title>First Complete Genome Sequence of a Subdivision 6 Acidobacterium Strain.</title>
        <authorList>
            <person name="Huang S."/>
            <person name="Vieira S."/>
            <person name="Bunk B."/>
            <person name="Riedel T."/>
            <person name="Sproer C."/>
            <person name="Overmann J."/>
        </authorList>
    </citation>
    <scope>NUCLEOTIDE SEQUENCE [LARGE SCALE GENOMIC DNA]</scope>
    <source>
        <strain evidence="12">DSM 100886 HEG_-6_39</strain>
    </source>
</reference>
<feature type="transmembrane region" description="Helical" evidence="9">
    <location>
        <begin position="178"/>
        <end position="196"/>
    </location>
</feature>
<evidence type="ECO:0000256" key="1">
    <source>
        <dbReference type="ARBA" id="ARBA00004429"/>
    </source>
</evidence>
<dbReference type="OrthoDB" id="9786910at2"/>
<comment type="subcellular location">
    <subcellularLocation>
        <location evidence="1">Cell inner membrane</location>
        <topology evidence="1">Multi-pass membrane protein</topology>
    </subcellularLocation>
    <subcellularLocation>
        <location evidence="9">Cell membrane</location>
        <topology evidence="9">Multi-pass membrane protein</topology>
    </subcellularLocation>
</comment>
<keyword evidence="12" id="KW-1185">Reference proteome</keyword>
<feature type="transmembrane region" description="Helical" evidence="9">
    <location>
        <begin position="108"/>
        <end position="133"/>
    </location>
</feature>
<dbReference type="InterPro" id="IPR013525">
    <property type="entry name" value="ABC2_TM"/>
</dbReference>
<keyword evidence="3 9" id="KW-0813">Transport</keyword>
<evidence type="ECO:0000259" key="10">
    <source>
        <dbReference type="PROSITE" id="PS51012"/>
    </source>
</evidence>
<dbReference type="PROSITE" id="PS51012">
    <property type="entry name" value="ABC_TM2"/>
    <property type="match status" value="1"/>
</dbReference>
<feature type="transmembrane region" description="Helical" evidence="9">
    <location>
        <begin position="145"/>
        <end position="166"/>
    </location>
</feature>
<feature type="transmembrane region" description="Helical" evidence="9">
    <location>
        <begin position="31"/>
        <end position="55"/>
    </location>
</feature>
<comment type="similarity">
    <text evidence="2 9">Belongs to the ABC-2 integral membrane protein family.</text>
</comment>
<evidence type="ECO:0000313" key="11">
    <source>
        <dbReference type="EMBL" id="AMY13022.1"/>
    </source>
</evidence>
<evidence type="ECO:0000256" key="6">
    <source>
        <dbReference type="ARBA" id="ARBA00022692"/>
    </source>
</evidence>
<evidence type="ECO:0000256" key="9">
    <source>
        <dbReference type="RuleBase" id="RU361157"/>
    </source>
</evidence>
<evidence type="ECO:0000256" key="3">
    <source>
        <dbReference type="ARBA" id="ARBA00022448"/>
    </source>
</evidence>
<sequence>MFHNLRQLVRYRALIQSLVTRELKARYRGSVLGFFWSFINPLLLLAVYSFVFTVVLPGTHPPEIEPYALFMFCGILPWTWFSSSLTEAANSLMSGGNLIKKVLFPAEILPIVAVLSNMMHFFFGLPILLVFLVWFRPTITIVEVLWFPVVVAVQLLFTLGLSLLLAALTVHFRDIKDILSNLLTLWFFATPIIYPMHLAPGTISKTVLNANPFSHFAVSYQEILFYSGPFGHWRWLLGVAAGSVLLFLVGYWLFDRLRDSFAEEV</sequence>